<comment type="caution">
    <text evidence="2">The sequence shown here is derived from an EMBL/GenBank/DDBJ whole genome shotgun (WGS) entry which is preliminary data.</text>
</comment>
<keyword evidence="3" id="KW-1185">Reference proteome</keyword>
<evidence type="ECO:0008006" key="4">
    <source>
        <dbReference type="Google" id="ProtNLM"/>
    </source>
</evidence>
<dbReference type="AlphaFoldDB" id="A0A7W7VRC1"/>
<sequence>MRVAPGLLAVVLLAGGCTADGQASAPVTLPFAAAGEIVGRNGSTMRITPRGVVYWKGFDDAKPSAKWFLLVAYRVETTGVIDHIPAATPNGGLFWTKGEQTVTRMQGNVRTLPWTGYIKDVTSVDIPADGHADYVQSLDVPERGGTLVYTGQDGRQLRWPLPEQDSGEGTDEVIEYIKHAY</sequence>
<evidence type="ECO:0000256" key="1">
    <source>
        <dbReference type="SAM" id="SignalP"/>
    </source>
</evidence>
<dbReference type="EMBL" id="JACHJP010000009">
    <property type="protein sequence ID" value="MBB4919424.1"/>
    <property type="molecule type" value="Genomic_DNA"/>
</dbReference>
<dbReference type="RefSeq" id="WP_184721613.1">
    <property type="nucleotide sequence ID" value="NZ_JACHJP010000009.1"/>
</dbReference>
<name>A0A7W7VRC1_9ACTN</name>
<gene>
    <name evidence="2" type="ORF">FHS44_006566</name>
</gene>
<keyword evidence="1" id="KW-0732">Signal</keyword>
<feature type="signal peptide" evidence="1">
    <location>
        <begin position="1"/>
        <end position="19"/>
    </location>
</feature>
<evidence type="ECO:0000313" key="3">
    <source>
        <dbReference type="Proteomes" id="UP000552644"/>
    </source>
</evidence>
<evidence type="ECO:0000313" key="2">
    <source>
        <dbReference type="EMBL" id="MBB4919424.1"/>
    </source>
</evidence>
<proteinExistence type="predicted"/>
<organism evidence="2 3">
    <name type="scientific">Streptosporangium saharense</name>
    <dbReference type="NCBI Taxonomy" id="1706840"/>
    <lineage>
        <taxon>Bacteria</taxon>
        <taxon>Bacillati</taxon>
        <taxon>Actinomycetota</taxon>
        <taxon>Actinomycetes</taxon>
        <taxon>Streptosporangiales</taxon>
        <taxon>Streptosporangiaceae</taxon>
        <taxon>Streptosporangium</taxon>
    </lineage>
</organism>
<reference evidence="2 3" key="1">
    <citation type="submission" date="2020-08" db="EMBL/GenBank/DDBJ databases">
        <title>Genomic Encyclopedia of Type Strains, Phase III (KMG-III): the genomes of soil and plant-associated and newly described type strains.</title>
        <authorList>
            <person name="Whitman W."/>
        </authorList>
    </citation>
    <scope>NUCLEOTIDE SEQUENCE [LARGE SCALE GENOMIC DNA]</scope>
    <source>
        <strain evidence="2 3">CECT 8840</strain>
    </source>
</reference>
<protein>
    <recommendedName>
        <fullName evidence="4">Lipoprotein</fullName>
    </recommendedName>
</protein>
<dbReference type="Proteomes" id="UP000552644">
    <property type="component" value="Unassembled WGS sequence"/>
</dbReference>
<accession>A0A7W7VRC1</accession>
<dbReference type="PROSITE" id="PS51257">
    <property type="entry name" value="PROKAR_LIPOPROTEIN"/>
    <property type="match status" value="1"/>
</dbReference>
<feature type="chain" id="PRO_5038349122" description="Lipoprotein" evidence="1">
    <location>
        <begin position="20"/>
        <end position="181"/>
    </location>
</feature>